<keyword evidence="2" id="KW-1185">Reference proteome</keyword>
<dbReference type="AlphaFoldDB" id="A0A517PSZ7"/>
<proteinExistence type="predicted"/>
<accession>A0A517PSZ7</accession>
<sequence length="216" mass="24297">MPETTITLSRIYSLMNDEAYSVFRLAMLRAEHGLVRISHLAEALNEFAELVNDRCLIPTELISADSIIRESPVQSQPMTNHPRVRAALVRAFEIASKEDEENQTITRQQLAAAITLESVENPEQKRQLLYRFGYAHLVPTPVVSNEVASQTEQPVQNPPVVAGRSASTLFKDARADENTELAALVRQGLQAYLDYSEDQSDENHRRLATLVRQIDN</sequence>
<organism evidence="1 2">
    <name type="scientific">Gimesia chilikensis</name>
    <dbReference type="NCBI Taxonomy" id="2605989"/>
    <lineage>
        <taxon>Bacteria</taxon>
        <taxon>Pseudomonadati</taxon>
        <taxon>Planctomycetota</taxon>
        <taxon>Planctomycetia</taxon>
        <taxon>Planctomycetales</taxon>
        <taxon>Planctomycetaceae</taxon>
        <taxon>Gimesia</taxon>
    </lineage>
</organism>
<gene>
    <name evidence="1" type="ORF">HG66A1_43100</name>
</gene>
<evidence type="ECO:0000313" key="1">
    <source>
        <dbReference type="EMBL" id="QDT22502.1"/>
    </source>
</evidence>
<evidence type="ECO:0000313" key="2">
    <source>
        <dbReference type="Proteomes" id="UP000320421"/>
    </source>
</evidence>
<reference evidence="1 2" key="1">
    <citation type="submission" date="2019-02" db="EMBL/GenBank/DDBJ databases">
        <title>Deep-cultivation of Planctomycetes and their phenomic and genomic characterization uncovers novel biology.</title>
        <authorList>
            <person name="Wiegand S."/>
            <person name="Jogler M."/>
            <person name="Boedeker C."/>
            <person name="Pinto D."/>
            <person name="Vollmers J."/>
            <person name="Rivas-Marin E."/>
            <person name="Kohn T."/>
            <person name="Peeters S.H."/>
            <person name="Heuer A."/>
            <person name="Rast P."/>
            <person name="Oberbeckmann S."/>
            <person name="Bunk B."/>
            <person name="Jeske O."/>
            <person name="Meyerdierks A."/>
            <person name="Storesund J.E."/>
            <person name="Kallscheuer N."/>
            <person name="Luecker S."/>
            <person name="Lage O.M."/>
            <person name="Pohl T."/>
            <person name="Merkel B.J."/>
            <person name="Hornburger P."/>
            <person name="Mueller R.-W."/>
            <person name="Bruemmer F."/>
            <person name="Labrenz M."/>
            <person name="Spormann A.M."/>
            <person name="Op den Camp H."/>
            <person name="Overmann J."/>
            <person name="Amann R."/>
            <person name="Jetten M.S.M."/>
            <person name="Mascher T."/>
            <person name="Medema M.H."/>
            <person name="Devos D.P."/>
            <person name="Kaster A.-K."/>
            <person name="Ovreas L."/>
            <person name="Rohde M."/>
            <person name="Galperin M.Y."/>
            <person name="Jogler C."/>
        </authorList>
    </citation>
    <scope>NUCLEOTIDE SEQUENCE [LARGE SCALE GENOMIC DNA]</scope>
    <source>
        <strain evidence="1 2">HG66A1</strain>
    </source>
</reference>
<dbReference type="Proteomes" id="UP000320421">
    <property type="component" value="Chromosome"/>
</dbReference>
<dbReference type="EMBL" id="CP036266">
    <property type="protein sequence ID" value="QDT22502.1"/>
    <property type="molecule type" value="Genomic_DNA"/>
</dbReference>
<dbReference type="RefSeq" id="WP_145188433.1">
    <property type="nucleotide sequence ID" value="NZ_CP036266.1"/>
</dbReference>
<name>A0A517PSZ7_9PLAN</name>
<protein>
    <submittedName>
        <fullName evidence="1">Uncharacterized protein</fullName>
    </submittedName>
</protein>